<gene>
    <name evidence="1" type="ORF">BDK63_002287</name>
</gene>
<accession>A0A7W5K3S6</accession>
<sequence length="368" mass="40729">MGASANDAPLRQPVECRLFIDDEELAAFYPWLREVQVSLERGAAGVGTLSFDTFRDETGEWWLQDSELLRPWRRVVVMAAFGDHQQPVLHGVIREVTVTTPESMAEARVEVALQDESLLLDRGHHRRCWSRRDEPRRDGEIAAEIAASHGLAFEGDDGLTNAALNQDETDIRFLRRRAEANGFELFVEQGVLHFHAPRLEAGDQPPLLVHAGSDTNCLSVDIRHDGHLPDAVRVVRADADESEAHAELHEPDLPLLGRQSAGSAGMGHEPFVWDLPRPGGATQAEVVARAIAAANENAWKVVAEGELDGVRYGHVLRPHGTVVIDGVGSTYGGRYYVAEVTHRFAADGYRQRFRLIRNALGQDAWPES</sequence>
<dbReference type="SUPFAM" id="SSF69279">
    <property type="entry name" value="Phage tail proteins"/>
    <property type="match status" value="1"/>
</dbReference>
<dbReference type="AlphaFoldDB" id="A0A7W5K3S6"/>
<keyword evidence="2" id="KW-1185">Reference proteome</keyword>
<name>A0A7W5K3S6_9GAMM</name>
<comment type="caution">
    <text evidence="1">The sequence shown here is derived from an EMBL/GenBank/DDBJ whole genome shotgun (WGS) entry which is preliminary data.</text>
</comment>
<reference evidence="1 2" key="1">
    <citation type="submission" date="2020-08" db="EMBL/GenBank/DDBJ databases">
        <title>Genomic Encyclopedia of Archaeal and Bacterial Type Strains, Phase II (KMG-II): from individual species to whole genera.</title>
        <authorList>
            <person name="Goeker M."/>
        </authorList>
    </citation>
    <scope>NUCLEOTIDE SEQUENCE [LARGE SCALE GENOMIC DNA]</scope>
    <source>
        <strain evidence="1 2">5AG</strain>
    </source>
</reference>
<evidence type="ECO:0000313" key="1">
    <source>
        <dbReference type="EMBL" id="MBB3331404.1"/>
    </source>
</evidence>
<dbReference type="RefSeq" id="WP_183332009.1">
    <property type="nucleotide sequence ID" value="NZ_JACHZF010000015.1"/>
</dbReference>
<dbReference type="Proteomes" id="UP000553442">
    <property type="component" value="Unassembled WGS sequence"/>
</dbReference>
<dbReference type="EMBL" id="JACHZF010000015">
    <property type="protein sequence ID" value="MBB3331404.1"/>
    <property type="molecule type" value="Genomic_DNA"/>
</dbReference>
<evidence type="ECO:0000313" key="2">
    <source>
        <dbReference type="Proteomes" id="UP000553442"/>
    </source>
</evidence>
<protein>
    <submittedName>
        <fullName evidence="1">Phage protein D</fullName>
    </submittedName>
</protein>
<proteinExistence type="predicted"/>
<organism evidence="1 2">
    <name type="scientific">Halomonas campaniensis</name>
    <dbReference type="NCBI Taxonomy" id="213554"/>
    <lineage>
        <taxon>Bacteria</taxon>
        <taxon>Pseudomonadati</taxon>
        <taxon>Pseudomonadota</taxon>
        <taxon>Gammaproteobacteria</taxon>
        <taxon>Oceanospirillales</taxon>
        <taxon>Halomonadaceae</taxon>
        <taxon>Halomonas</taxon>
    </lineage>
</organism>